<dbReference type="Pfam" id="PF06969">
    <property type="entry name" value="HemN_C"/>
    <property type="match status" value="1"/>
</dbReference>
<dbReference type="GO" id="GO:0006779">
    <property type="term" value="P:porphyrin-containing compound biosynthetic process"/>
    <property type="evidence" value="ECO:0007669"/>
    <property type="project" value="InterPro"/>
</dbReference>
<keyword evidence="8 9" id="KW-0143">Chaperone</keyword>
<evidence type="ECO:0000256" key="2">
    <source>
        <dbReference type="ARBA" id="ARBA00017228"/>
    </source>
</evidence>
<gene>
    <name evidence="11" type="ORF">C7B47_05410</name>
</gene>
<dbReference type="InterPro" id="IPR058240">
    <property type="entry name" value="rSAM_sf"/>
</dbReference>
<dbReference type="GO" id="GO:0004109">
    <property type="term" value="F:coproporphyrinogen oxidase activity"/>
    <property type="evidence" value="ECO:0007669"/>
    <property type="project" value="InterPro"/>
</dbReference>
<dbReference type="InterPro" id="IPR034505">
    <property type="entry name" value="Coproporphyrinogen-III_oxidase"/>
</dbReference>
<evidence type="ECO:0000256" key="7">
    <source>
        <dbReference type="ARBA" id="ARBA00023014"/>
    </source>
</evidence>
<evidence type="ECO:0000259" key="10">
    <source>
        <dbReference type="PROSITE" id="PS51918"/>
    </source>
</evidence>
<evidence type="ECO:0000256" key="9">
    <source>
        <dbReference type="RuleBase" id="RU364116"/>
    </source>
</evidence>
<dbReference type="SUPFAM" id="SSF102114">
    <property type="entry name" value="Radical SAM enzymes"/>
    <property type="match status" value="1"/>
</dbReference>
<dbReference type="InterPro" id="IPR006638">
    <property type="entry name" value="Elp3/MiaA/NifB-like_rSAM"/>
</dbReference>
<evidence type="ECO:0000313" key="12">
    <source>
        <dbReference type="Proteomes" id="UP000242705"/>
    </source>
</evidence>
<name>A0A2T2X2B3_SULTH</name>
<comment type="caution">
    <text evidence="11">The sequence shown here is derived from an EMBL/GenBank/DDBJ whole genome shotgun (WGS) entry which is preliminary data.</text>
</comment>
<evidence type="ECO:0000256" key="4">
    <source>
        <dbReference type="ARBA" id="ARBA00022691"/>
    </source>
</evidence>
<comment type="similarity">
    <text evidence="1">Belongs to the anaerobic coproporphyrinogen-III oxidase family. HemW subfamily.</text>
</comment>
<dbReference type="NCBIfam" id="TIGR00539">
    <property type="entry name" value="hemN_rel"/>
    <property type="match status" value="1"/>
</dbReference>
<dbReference type="InterPro" id="IPR007197">
    <property type="entry name" value="rSAM"/>
</dbReference>
<dbReference type="SFLD" id="SFLDG01082">
    <property type="entry name" value="B12-binding_domain_containing"/>
    <property type="match status" value="1"/>
</dbReference>
<feature type="domain" description="Radical SAM core" evidence="10">
    <location>
        <begin position="3"/>
        <end position="235"/>
    </location>
</feature>
<dbReference type="SFLD" id="SFLDF00288">
    <property type="entry name" value="HemN-like__clustered_with_nucl"/>
    <property type="match status" value="1"/>
</dbReference>
<keyword evidence="5 9" id="KW-0479">Metal-binding</keyword>
<evidence type="ECO:0000313" key="11">
    <source>
        <dbReference type="EMBL" id="PSR28596.1"/>
    </source>
</evidence>
<dbReference type="InterPro" id="IPR013785">
    <property type="entry name" value="Aldolase_TIM"/>
</dbReference>
<proteinExistence type="inferred from homology"/>
<dbReference type="PROSITE" id="PS51918">
    <property type="entry name" value="RADICAL_SAM"/>
    <property type="match status" value="1"/>
</dbReference>
<dbReference type="SMART" id="SM00729">
    <property type="entry name" value="Elp3"/>
    <property type="match status" value="1"/>
</dbReference>
<organism evidence="11 12">
    <name type="scientific">Sulfobacillus thermosulfidooxidans</name>
    <dbReference type="NCBI Taxonomy" id="28034"/>
    <lineage>
        <taxon>Bacteria</taxon>
        <taxon>Bacillati</taxon>
        <taxon>Bacillota</taxon>
        <taxon>Clostridia</taxon>
        <taxon>Eubacteriales</taxon>
        <taxon>Clostridiales Family XVII. Incertae Sedis</taxon>
        <taxon>Sulfobacillus</taxon>
    </lineage>
</organism>
<dbReference type="InterPro" id="IPR004559">
    <property type="entry name" value="HemW-like"/>
</dbReference>
<keyword evidence="6 9" id="KW-0408">Iron</keyword>
<reference evidence="11 12" key="1">
    <citation type="journal article" date="2014" name="BMC Genomics">
        <title>Comparison of environmental and isolate Sulfobacillus genomes reveals diverse carbon, sulfur, nitrogen, and hydrogen metabolisms.</title>
        <authorList>
            <person name="Justice N.B."/>
            <person name="Norman A."/>
            <person name="Brown C.T."/>
            <person name="Singh A."/>
            <person name="Thomas B.C."/>
            <person name="Banfield J.F."/>
        </authorList>
    </citation>
    <scope>NUCLEOTIDE SEQUENCE [LARGE SCALE GENOMIC DNA]</scope>
    <source>
        <strain evidence="11">AMDSBA5</strain>
    </source>
</reference>
<keyword evidence="9" id="KW-0963">Cytoplasm</keyword>
<protein>
    <recommendedName>
        <fullName evidence="2 9">Heme chaperone HemW</fullName>
    </recommendedName>
</protein>
<dbReference type="GO" id="GO:0051539">
    <property type="term" value="F:4 iron, 4 sulfur cluster binding"/>
    <property type="evidence" value="ECO:0007669"/>
    <property type="project" value="UniProtKB-UniRule"/>
</dbReference>
<dbReference type="GO" id="GO:0046872">
    <property type="term" value="F:metal ion binding"/>
    <property type="evidence" value="ECO:0007669"/>
    <property type="project" value="UniProtKB-UniRule"/>
</dbReference>
<comment type="subcellular location">
    <subcellularLocation>
        <location evidence="9">Cytoplasm</location>
    </subcellularLocation>
</comment>
<dbReference type="EMBL" id="PXYX01000006">
    <property type="protein sequence ID" value="PSR28596.1"/>
    <property type="molecule type" value="Genomic_DNA"/>
</dbReference>
<dbReference type="Proteomes" id="UP000242705">
    <property type="component" value="Unassembled WGS sequence"/>
</dbReference>
<evidence type="ECO:0000256" key="3">
    <source>
        <dbReference type="ARBA" id="ARBA00022617"/>
    </source>
</evidence>
<dbReference type="SFLD" id="SFLDG01065">
    <property type="entry name" value="anaerobic_coproporphyrinogen-I"/>
    <property type="match status" value="1"/>
</dbReference>
<evidence type="ECO:0000256" key="6">
    <source>
        <dbReference type="ARBA" id="ARBA00023004"/>
    </source>
</evidence>
<dbReference type="PANTHER" id="PTHR13932:SF5">
    <property type="entry name" value="RADICAL S-ADENOSYL METHIONINE DOMAIN-CONTAINING PROTEIN 1, MITOCHONDRIAL"/>
    <property type="match status" value="1"/>
</dbReference>
<sequence length="389" mass="44439">MMDPALSDWGLYIHIPFCQSRCTYCDFNTITGMGEDDYRRYVSALIKEWDQQIEIPAGNLVSIFLGGGTPSLLEPALVASILEAVAKRLPLSGQSIEITMEANPGTVNVKRLRQYRMAGVNRLSLGVQAWQNHHLQQLNRIHTAQDARIAMESAREAGFENVNCDLIYGLPQQSLVEWQESLEAVLALKPDHLSLYQLQIEEGTPLATQLKRGLLSLPATDLTADMADIGRMTLLRAGFVPYEISNYCLPGKHSRHNRLYWTMNPYLALGAGAHGYWHGRRWWNIRGIRRYMEAIEAGENVKAGEEWLDRQEEMREYVWLGLREEGGFSRTRFHHKFGVNPEGLLGSVFRRLHNQGLIERDKDRIRLTSRGRDMANYVFREFVGTDQYA</sequence>
<dbReference type="CDD" id="cd01335">
    <property type="entry name" value="Radical_SAM"/>
    <property type="match status" value="1"/>
</dbReference>
<dbReference type="GO" id="GO:0005737">
    <property type="term" value="C:cytoplasm"/>
    <property type="evidence" value="ECO:0007669"/>
    <property type="project" value="UniProtKB-SubCell"/>
</dbReference>
<dbReference type="Pfam" id="PF04055">
    <property type="entry name" value="Radical_SAM"/>
    <property type="match status" value="1"/>
</dbReference>
<keyword evidence="4 9" id="KW-0949">S-adenosyl-L-methionine</keyword>
<keyword evidence="3 9" id="KW-0349">Heme</keyword>
<evidence type="ECO:0000256" key="1">
    <source>
        <dbReference type="ARBA" id="ARBA00006100"/>
    </source>
</evidence>
<dbReference type="SFLD" id="SFLDF00562">
    <property type="entry name" value="HemN-like__clustered_with_heat"/>
    <property type="match status" value="1"/>
</dbReference>
<dbReference type="AlphaFoldDB" id="A0A2T2X2B3"/>
<keyword evidence="9" id="KW-0004">4Fe-4S</keyword>
<evidence type="ECO:0000256" key="8">
    <source>
        <dbReference type="ARBA" id="ARBA00023186"/>
    </source>
</evidence>
<keyword evidence="7 9" id="KW-0411">Iron-sulfur</keyword>
<comment type="function">
    <text evidence="9">Probably acts as a heme chaperone, transferring heme to an unknown acceptor. Binds one molecule of heme per monomer, possibly covalently. Binds 1 [4Fe-4S] cluster. The cluster is coordinated with 3 cysteines and an exchangeable S-adenosyl-L-methionine.</text>
</comment>
<accession>A0A2T2X2B3</accession>
<evidence type="ECO:0000256" key="5">
    <source>
        <dbReference type="ARBA" id="ARBA00022723"/>
    </source>
</evidence>
<dbReference type="Gene3D" id="3.20.20.70">
    <property type="entry name" value="Aldolase class I"/>
    <property type="match status" value="1"/>
</dbReference>
<dbReference type="PANTHER" id="PTHR13932">
    <property type="entry name" value="COPROPORPHYRINIGEN III OXIDASE"/>
    <property type="match status" value="1"/>
</dbReference>
<dbReference type="InterPro" id="IPR010723">
    <property type="entry name" value="HemN_C"/>
</dbReference>
<dbReference type="SFLD" id="SFLDS00029">
    <property type="entry name" value="Radical_SAM"/>
    <property type="match status" value="1"/>
</dbReference>